<evidence type="ECO:0000256" key="1">
    <source>
        <dbReference type="ARBA" id="ARBA00004162"/>
    </source>
</evidence>
<organism evidence="9 10">
    <name type="scientific">Aureicoccus marinus</name>
    <dbReference type="NCBI Taxonomy" id="754435"/>
    <lineage>
        <taxon>Bacteria</taxon>
        <taxon>Pseudomonadati</taxon>
        <taxon>Bacteroidota</taxon>
        <taxon>Flavobacteriia</taxon>
        <taxon>Flavobacteriales</taxon>
        <taxon>Flavobacteriaceae</taxon>
        <taxon>Aureicoccus</taxon>
    </lineage>
</organism>
<gene>
    <name evidence="9" type="ORF">BST99_09210</name>
</gene>
<evidence type="ECO:0000256" key="8">
    <source>
        <dbReference type="SAM" id="Phobius"/>
    </source>
</evidence>
<accession>A0A2S7T8I1</accession>
<dbReference type="InterPro" id="IPR003400">
    <property type="entry name" value="ExbD"/>
</dbReference>
<dbReference type="PANTHER" id="PTHR30558:SF3">
    <property type="entry name" value="BIOPOLYMER TRANSPORT PROTEIN EXBD-RELATED"/>
    <property type="match status" value="1"/>
</dbReference>
<keyword evidence="6 8" id="KW-0472">Membrane</keyword>
<reference evidence="10" key="1">
    <citation type="submission" date="2016-11" db="EMBL/GenBank/DDBJ databases">
        <title>Trade-off between light-utilization and light-protection in marine flavobacteria.</title>
        <authorList>
            <person name="Kumagai Y."/>
            <person name="Yoshizawa S."/>
            <person name="Kogure K."/>
        </authorList>
    </citation>
    <scope>NUCLEOTIDE SEQUENCE [LARGE SCALE GENOMIC DNA]</scope>
    <source>
        <strain evidence="10">SG-18</strain>
    </source>
</reference>
<evidence type="ECO:0000256" key="7">
    <source>
        <dbReference type="RuleBase" id="RU003879"/>
    </source>
</evidence>
<dbReference type="Pfam" id="PF02472">
    <property type="entry name" value="ExbD"/>
    <property type="match status" value="1"/>
</dbReference>
<dbReference type="GO" id="GO:0005886">
    <property type="term" value="C:plasma membrane"/>
    <property type="evidence" value="ECO:0007669"/>
    <property type="project" value="UniProtKB-SubCell"/>
</dbReference>
<keyword evidence="10" id="KW-1185">Reference proteome</keyword>
<evidence type="ECO:0000256" key="4">
    <source>
        <dbReference type="ARBA" id="ARBA00022692"/>
    </source>
</evidence>
<sequence length="155" mass="17299">MKFSNERRGMQELNTAALPDIVFILLFFFMTTTTFKNTQVQVENQLPSAKVVEHLERTDRTITLLVGQPLKGQAAAEGELSALIQINDRLLGLQSLENEVLKEINTKPQYLRGEVEVIVKVDAGVRLAVVQEIKEKLSALSVRKVHYVALPKGDG</sequence>
<dbReference type="OrthoDB" id="9810103at2"/>
<evidence type="ECO:0000256" key="3">
    <source>
        <dbReference type="ARBA" id="ARBA00022475"/>
    </source>
</evidence>
<evidence type="ECO:0000256" key="2">
    <source>
        <dbReference type="ARBA" id="ARBA00005811"/>
    </source>
</evidence>
<dbReference type="AlphaFoldDB" id="A0A2S7T8I1"/>
<keyword evidence="3" id="KW-1003">Cell membrane</keyword>
<comment type="caution">
    <text evidence="9">The sequence shown here is derived from an EMBL/GenBank/DDBJ whole genome shotgun (WGS) entry which is preliminary data.</text>
</comment>
<dbReference type="EMBL" id="MQVX01000001">
    <property type="protein sequence ID" value="PQJ15878.1"/>
    <property type="molecule type" value="Genomic_DNA"/>
</dbReference>
<keyword evidence="7" id="KW-0813">Transport</keyword>
<evidence type="ECO:0008006" key="11">
    <source>
        <dbReference type="Google" id="ProtNLM"/>
    </source>
</evidence>
<dbReference type="GO" id="GO:0022857">
    <property type="term" value="F:transmembrane transporter activity"/>
    <property type="evidence" value="ECO:0007669"/>
    <property type="project" value="InterPro"/>
</dbReference>
<feature type="transmembrane region" description="Helical" evidence="8">
    <location>
        <begin position="12"/>
        <end position="30"/>
    </location>
</feature>
<evidence type="ECO:0000313" key="10">
    <source>
        <dbReference type="Proteomes" id="UP000239366"/>
    </source>
</evidence>
<proteinExistence type="inferred from homology"/>
<keyword evidence="5 8" id="KW-1133">Transmembrane helix</keyword>
<dbReference type="RefSeq" id="WP_105001542.1">
    <property type="nucleotide sequence ID" value="NZ_MQVX01000001.1"/>
</dbReference>
<evidence type="ECO:0000313" key="9">
    <source>
        <dbReference type="EMBL" id="PQJ15878.1"/>
    </source>
</evidence>
<keyword evidence="7" id="KW-0653">Protein transport</keyword>
<keyword evidence="4 7" id="KW-0812">Transmembrane</keyword>
<protein>
    <recommendedName>
        <fullName evidence="11">Biopolymer transporter ExbD</fullName>
    </recommendedName>
</protein>
<evidence type="ECO:0000256" key="5">
    <source>
        <dbReference type="ARBA" id="ARBA00022989"/>
    </source>
</evidence>
<dbReference type="GO" id="GO:0015031">
    <property type="term" value="P:protein transport"/>
    <property type="evidence" value="ECO:0007669"/>
    <property type="project" value="UniProtKB-KW"/>
</dbReference>
<name>A0A2S7T8I1_9FLAO</name>
<comment type="subcellular location">
    <subcellularLocation>
        <location evidence="1">Cell membrane</location>
        <topology evidence="1">Single-pass membrane protein</topology>
    </subcellularLocation>
    <subcellularLocation>
        <location evidence="7">Cell membrane</location>
        <topology evidence="7">Single-pass type II membrane protein</topology>
    </subcellularLocation>
</comment>
<evidence type="ECO:0000256" key="6">
    <source>
        <dbReference type="ARBA" id="ARBA00023136"/>
    </source>
</evidence>
<comment type="similarity">
    <text evidence="2 7">Belongs to the ExbD/TolR family.</text>
</comment>
<dbReference type="Proteomes" id="UP000239366">
    <property type="component" value="Unassembled WGS sequence"/>
</dbReference>
<dbReference type="PANTHER" id="PTHR30558">
    <property type="entry name" value="EXBD MEMBRANE COMPONENT OF PMF-DRIVEN MACROMOLECULE IMPORT SYSTEM"/>
    <property type="match status" value="1"/>
</dbReference>